<dbReference type="GO" id="GO:0048666">
    <property type="term" value="P:neuron development"/>
    <property type="evidence" value="ECO:0007669"/>
    <property type="project" value="UniProtKB-ARBA"/>
</dbReference>
<comment type="subcellular location">
    <subcellularLocation>
        <location evidence="1">Membrane</location>
        <topology evidence="1">Single-pass membrane protein</topology>
    </subcellularLocation>
</comment>
<evidence type="ECO:0000259" key="12">
    <source>
        <dbReference type="PROSITE" id="PS50055"/>
    </source>
</evidence>
<dbReference type="InterPro" id="IPR003599">
    <property type="entry name" value="Ig_sub"/>
</dbReference>
<evidence type="ECO:0000259" key="13">
    <source>
        <dbReference type="PROSITE" id="PS50056"/>
    </source>
</evidence>
<dbReference type="SUPFAM" id="SSF48726">
    <property type="entry name" value="Immunoglobulin"/>
    <property type="match status" value="2"/>
</dbReference>
<feature type="domain" description="Ig-like" evidence="14">
    <location>
        <begin position="2"/>
        <end position="109"/>
    </location>
</feature>
<dbReference type="CDD" id="cd00063">
    <property type="entry name" value="FN3"/>
    <property type="match status" value="3"/>
</dbReference>
<dbReference type="KEGG" id="goe:100901060"/>
<evidence type="ECO:0000256" key="3">
    <source>
        <dbReference type="ARBA" id="ARBA00022692"/>
    </source>
</evidence>
<dbReference type="PANTHER" id="PTHR46957:SF3">
    <property type="entry name" value="CYTOKINE RECEPTOR"/>
    <property type="match status" value="1"/>
</dbReference>
<dbReference type="GeneID" id="100901060"/>
<sequence>MPSWSLAVSKWRDHDALSIDIDNENPLHVANCTPVTFVCRLTDKQGSNKTEVYWSFRGENASKLPGVNTSFDGDIAQLHIPCPERNYTGVYQCLAEEKNTSIIYKKELSFNVYVPVSVDVSSDFDEPPLHGNVTLTCRVTAWPHSIYLAWSRGPLPSNSSNSWWSTQGRNETDTSANNIWNLTNDTHAQSVSNATQVDEVTSVSTLVLEDLSRFQNATYFCYAYNSQNNMTAMSSHHVQVIEPPELGFGKVTAEDSRTVKLKWQVKFPNNQPVARYHLQVKNYSAEVDWLDVHNAIPANTTTYTVGYLAPGVTYGFRVAGVNNVGVGEWIARNITMPPDVPPKINQVHLLATTNNTLVFAWQRPPHNNGANISQYNFELLHDSQLHENRTMPANENSTRSNYMFVYVGLTPGDSYSFQVRACNAIGCGNWSDQLEANTSDGTAGAPEDVQMLCFSNDDRTITYTLVTWKAPKEARGTIQGYNITFEGNAVFRRETGAYETEKVIESHEVNATTVQFRAPVKPHTNYTVRVCTVNRAGCGNLSGVSARSACVSPPIAPPSLPRYTLERTDHDKQLKLRMVRISERAADVLCYRIILIKLPTGDVFRLLPRDKSELNITSWEAVHRTGSDIGAYVAEAIPSDDLPEEVQLGDLQGFHCDSALLAKQPPRQKNISVEKNSQENSDEQQKIMMQTIDDISNRRRKRTLLRLSRESSGDQRATNFYQGREIYDGALSSKTNYSGFVEVHVRGENGTVLSQQSPYFDPVETGADRTAIVSEGPAALVATLFSGVLLVVLMILVFVCLIRKKSLKFYTDPGEELLDNDRHFYAELRLSTLLRHVFLKPMPLNIISTSVKESLPSVMPIKAHNLPEAVLKRQAQGDFLFNAEFELIPDKFKDRTTFTADAPENAFKNQYPDHVAYDQTRVKLTPIDGVVGSDYINASIVEGYRNKKSYICAQGPIDKTVYDFWKMVWEQSVTVIVMLSGVEEYGKQRCSSYWADLGAKEIEKEFIVGVLAVRHYADFKVRKFIVNRISGGVTEEREILHFQYMTWGDFLVPERPTWVMRFVKRVNEHFVPDRGPLLVHCSTGSGRTGTFVAIDMLLDDLDGSDQVDIFSCVSYLRHHRMRVVQTSKQYKFIYRALMEHAQFGDTEIEIGHLRDHYLQLKEKTNLEGKDGLAMEFEKLQEVIEEPQPCKAGQSEVHASKNRYNFILPYDHNRLVLPESPSRKNSSYINASFIQGFDRSMTFIVTQDPLDTTVVDFWRMIVEHGVSTIVMLSELGCSPTQTKCHPYWPVNSELICEYVKVKFIKEEANDFYIRRDFEIFNTKTQEGHQVTQFQHKGWIGQIDYDSCISILAVIDAAQMSRATALTLRPVREVGPIVIHCSGGGDRSSVFVSLFELIQQLRAEERVDVFQTTRHIRSQRPCMLQTANQYEFLYRGLLTYIETHQLCDMADTQL</sequence>
<keyword evidence="3 11" id="KW-0812">Transmembrane</keyword>
<evidence type="ECO:0000256" key="6">
    <source>
        <dbReference type="ARBA" id="ARBA00022912"/>
    </source>
</evidence>
<keyword evidence="8 11" id="KW-0472">Membrane</keyword>
<dbReference type="InterPro" id="IPR016130">
    <property type="entry name" value="Tyr_Pase_AS"/>
</dbReference>
<dbReference type="InterPro" id="IPR000387">
    <property type="entry name" value="Tyr_Pase_dom"/>
</dbReference>
<dbReference type="InterPro" id="IPR050713">
    <property type="entry name" value="RTP_Phos/Ushers"/>
</dbReference>
<feature type="domain" description="Ig-like" evidence="14">
    <location>
        <begin position="115"/>
        <end position="239"/>
    </location>
</feature>
<evidence type="ECO:0000256" key="8">
    <source>
        <dbReference type="ARBA" id="ARBA00023136"/>
    </source>
</evidence>
<evidence type="ECO:0000313" key="16">
    <source>
        <dbReference type="Proteomes" id="UP000694867"/>
    </source>
</evidence>
<evidence type="ECO:0000256" key="4">
    <source>
        <dbReference type="ARBA" id="ARBA00022729"/>
    </source>
</evidence>
<dbReference type="Proteomes" id="UP000694867">
    <property type="component" value="Unplaced"/>
</dbReference>
<feature type="domain" description="Tyrosine-protein phosphatase" evidence="12">
    <location>
        <begin position="881"/>
        <end position="1140"/>
    </location>
</feature>
<keyword evidence="7 11" id="KW-1133">Transmembrane helix</keyword>
<feature type="domain" description="Fibronectin type-III" evidence="15">
    <location>
        <begin position="243"/>
        <end position="340"/>
    </location>
</feature>
<dbReference type="GO" id="GO:0004725">
    <property type="term" value="F:protein tyrosine phosphatase activity"/>
    <property type="evidence" value="ECO:0007669"/>
    <property type="project" value="UniProtKB-EC"/>
</dbReference>
<dbReference type="InterPro" id="IPR013783">
    <property type="entry name" value="Ig-like_fold"/>
</dbReference>
<feature type="domain" description="Tyrosine-protein phosphatase" evidence="12">
    <location>
        <begin position="1172"/>
        <end position="1438"/>
    </location>
</feature>
<evidence type="ECO:0000256" key="10">
    <source>
        <dbReference type="ARBA" id="ARBA00051722"/>
    </source>
</evidence>
<dbReference type="InterPro" id="IPR036116">
    <property type="entry name" value="FN3_sf"/>
</dbReference>
<dbReference type="PRINTS" id="PR00700">
    <property type="entry name" value="PRTYPHPHTASE"/>
</dbReference>
<evidence type="ECO:0000256" key="7">
    <source>
        <dbReference type="ARBA" id="ARBA00022989"/>
    </source>
</evidence>
<dbReference type="EC" id="3.1.3.48" evidence="2"/>
<evidence type="ECO:0000259" key="15">
    <source>
        <dbReference type="PROSITE" id="PS50853"/>
    </source>
</evidence>
<feature type="transmembrane region" description="Helical" evidence="11">
    <location>
        <begin position="778"/>
        <end position="802"/>
    </location>
</feature>
<dbReference type="InterPro" id="IPR007110">
    <property type="entry name" value="Ig-like_dom"/>
</dbReference>
<feature type="domain" description="Tyrosine specific protein phosphatases" evidence="13">
    <location>
        <begin position="1373"/>
        <end position="1429"/>
    </location>
</feature>
<dbReference type="Gene3D" id="3.90.190.10">
    <property type="entry name" value="Protein tyrosine phosphatase superfamily"/>
    <property type="match status" value="2"/>
</dbReference>
<organism evidence="16 17">
    <name type="scientific">Galendromus occidentalis</name>
    <name type="common">western predatory mite</name>
    <dbReference type="NCBI Taxonomy" id="34638"/>
    <lineage>
        <taxon>Eukaryota</taxon>
        <taxon>Metazoa</taxon>
        <taxon>Ecdysozoa</taxon>
        <taxon>Arthropoda</taxon>
        <taxon>Chelicerata</taxon>
        <taxon>Arachnida</taxon>
        <taxon>Acari</taxon>
        <taxon>Parasitiformes</taxon>
        <taxon>Mesostigmata</taxon>
        <taxon>Gamasina</taxon>
        <taxon>Phytoseioidea</taxon>
        <taxon>Phytoseiidae</taxon>
        <taxon>Typhlodrominae</taxon>
        <taxon>Galendromus</taxon>
    </lineage>
</organism>
<dbReference type="PROSITE" id="PS50835">
    <property type="entry name" value="IG_LIKE"/>
    <property type="match status" value="2"/>
</dbReference>
<dbReference type="Pfam" id="PF00102">
    <property type="entry name" value="Y_phosphatase"/>
    <property type="match status" value="2"/>
</dbReference>
<dbReference type="PROSITE" id="PS00383">
    <property type="entry name" value="TYR_PHOSPHATASE_1"/>
    <property type="match status" value="2"/>
</dbReference>
<evidence type="ECO:0000313" key="17">
    <source>
        <dbReference type="RefSeq" id="XP_018494108.1"/>
    </source>
</evidence>
<feature type="domain" description="Fibronectin type-III" evidence="15">
    <location>
        <begin position="341"/>
        <end position="441"/>
    </location>
</feature>
<dbReference type="PROSITE" id="PS50056">
    <property type="entry name" value="TYR_PHOSPHATASE_2"/>
    <property type="match status" value="2"/>
</dbReference>
<dbReference type="PROSITE" id="PS50853">
    <property type="entry name" value="FN3"/>
    <property type="match status" value="3"/>
</dbReference>
<dbReference type="SUPFAM" id="SSF52799">
    <property type="entry name" value="(Phosphotyrosine protein) phosphatases II"/>
    <property type="match status" value="2"/>
</dbReference>
<dbReference type="CDD" id="cd00047">
    <property type="entry name" value="PTPc"/>
    <property type="match status" value="1"/>
</dbReference>
<dbReference type="InterPro" id="IPR036179">
    <property type="entry name" value="Ig-like_dom_sf"/>
</dbReference>
<dbReference type="InterPro" id="IPR029021">
    <property type="entry name" value="Prot-tyrosine_phosphatase-like"/>
</dbReference>
<evidence type="ECO:0000256" key="1">
    <source>
        <dbReference type="ARBA" id="ARBA00004167"/>
    </source>
</evidence>
<proteinExistence type="predicted"/>
<feature type="domain" description="Tyrosine specific protein phosphatases" evidence="13">
    <location>
        <begin position="1060"/>
        <end position="1131"/>
    </location>
</feature>
<evidence type="ECO:0000256" key="5">
    <source>
        <dbReference type="ARBA" id="ARBA00022801"/>
    </source>
</evidence>
<evidence type="ECO:0000259" key="14">
    <source>
        <dbReference type="PROSITE" id="PS50835"/>
    </source>
</evidence>
<keyword evidence="9" id="KW-0325">Glycoprotein</keyword>
<dbReference type="CTD" id="39443"/>
<dbReference type="GO" id="GO:0016020">
    <property type="term" value="C:membrane"/>
    <property type="evidence" value="ECO:0007669"/>
    <property type="project" value="UniProtKB-SubCell"/>
</dbReference>
<keyword evidence="16" id="KW-1185">Reference proteome</keyword>
<accession>A0AAJ7P943</accession>
<dbReference type="SMART" id="SM00409">
    <property type="entry name" value="IG"/>
    <property type="match status" value="2"/>
</dbReference>
<evidence type="ECO:0000256" key="9">
    <source>
        <dbReference type="ARBA" id="ARBA00023180"/>
    </source>
</evidence>
<dbReference type="Gene3D" id="2.60.40.10">
    <property type="entry name" value="Immunoglobulins"/>
    <property type="match status" value="5"/>
</dbReference>
<dbReference type="PROSITE" id="PS50055">
    <property type="entry name" value="TYR_PHOSPHATASE_PTP"/>
    <property type="match status" value="2"/>
</dbReference>
<dbReference type="InterPro" id="IPR003961">
    <property type="entry name" value="FN3_dom"/>
</dbReference>
<keyword evidence="4" id="KW-0732">Signal</keyword>
<dbReference type="InterPro" id="IPR000242">
    <property type="entry name" value="PTP_cat"/>
</dbReference>
<name>A0AAJ7P943_9ACAR</name>
<dbReference type="Pfam" id="PF00041">
    <property type="entry name" value="fn3"/>
    <property type="match status" value="3"/>
</dbReference>
<protein>
    <recommendedName>
        <fullName evidence="2">protein-tyrosine-phosphatase</fullName>
        <ecNumber evidence="2">3.1.3.48</ecNumber>
    </recommendedName>
</protein>
<evidence type="ECO:0000256" key="11">
    <source>
        <dbReference type="SAM" id="Phobius"/>
    </source>
</evidence>
<dbReference type="SMART" id="SM00060">
    <property type="entry name" value="FN3"/>
    <property type="match status" value="3"/>
</dbReference>
<dbReference type="FunFam" id="3.90.190.10:FF:000102">
    <property type="entry name" value="Receptor-type tyrosine-protein phosphatase"/>
    <property type="match status" value="2"/>
</dbReference>
<dbReference type="CDD" id="cd00096">
    <property type="entry name" value="Ig"/>
    <property type="match status" value="1"/>
</dbReference>
<dbReference type="SMART" id="SM00194">
    <property type="entry name" value="PTPc"/>
    <property type="match status" value="2"/>
</dbReference>
<dbReference type="RefSeq" id="XP_018494108.1">
    <property type="nucleotide sequence ID" value="XM_018638592.1"/>
</dbReference>
<gene>
    <name evidence="17" type="primary">LOC100901060</name>
</gene>
<feature type="domain" description="Fibronectin type-III" evidence="15">
    <location>
        <begin position="445"/>
        <end position="554"/>
    </location>
</feature>
<dbReference type="PANTHER" id="PTHR46957">
    <property type="entry name" value="CYTOKINE RECEPTOR"/>
    <property type="match status" value="1"/>
</dbReference>
<dbReference type="SMART" id="SM00404">
    <property type="entry name" value="PTPc_motif"/>
    <property type="match status" value="2"/>
</dbReference>
<evidence type="ECO:0000256" key="2">
    <source>
        <dbReference type="ARBA" id="ARBA00013064"/>
    </source>
</evidence>
<dbReference type="InterPro" id="IPR003595">
    <property type="entry name" value="Tyr_Pase_cat"/>
</dbReference>
<keyword evidence="6" id="KW-0904">Protein phosphatase</keyword>
<keyword evidence="5" id="KW-0378">Hydrolase</keyword>
<comment type="catalytic activity">
    <reaction evidence="10">
        <text>O-phospho-L-tyrosyl-[protein] + H2O = L-tyrosyl-[protein] + phosphate</text>
        <dbReference type="Rhea" id="RHEA:10684"/>
        <dbReference type="Rhea" id="RHEA-COMP:10136"/>
        <dbReference type="Rhea" id="RHEA-COMP:20101"/>
        <dbReference type="ChEBI" id="CHEBI:15377"/>
        <dbReference type="ChEBI" id="CHEBI:43474"/>
        <dbReference type="ChEBI" id="CHEBI:46858"/>
        <dbReference type="ChEBI" id="CHEBI:61978"/>
        <dbReference type="EC" id="3.1.3.48"/>
    </reaction>
</comment>
<dbReference type="SUPFAM" id="SSF49265">
    <property type="entry name" value="Fibronectin type III"/>
    <property type="match status" value="2"/>
</dbReference>
<reference evidence="17" key="1">
    <citation type="submission" date="2025-08" db="UniProtKB">
        <authorList>
            <consortium name="RefSeq"/>
        </authorList>
    </citation>
    <scope>IDENTIFICATION</scope>
</reference>